<comment type="caution">
    <text evidence="1">The sequence shown here is derived from an EMBL/GenBank/DDBJ whole genome shotgun (WGS) entry which is preliminary data.</text>
</comment>
<protein>
    <submittedName>
        <fullName evidence="1">Uncharacterized protein</fullName>
    </submittedName>
</protein>
<name>X1U9W4_9ZZZZ</name>
<organism evidence="1">
    <name type="scientific">marine sediment metagenome</name>
    <dbReference type="NCBI Taxonomy" id="412755"/>
    <lineage>
        <taxon>unclassified sequences</taxon>
        <taxon>metagenomes</taxon>
        <taxon>ecological metagenomes</taxon>
    </lineage>
</organism>
<sequence>FEKNLWRWAKKPGFLGDRAYPDPGLDSASAATAYPGIPEIK</sequence>
<dbReference type="EMBL" id="BARW01022534">
    <property type="protein sequence ID" value="GAJ00392.1"/>
    <property type="molecule type" value="Genomic_DNA"/>
</dbReference>
<feature type="non-terminal residue" evidence="1">
    <location>
        <position position="1"/>
    </location>
</feature>
<evidence type="ECO:0000313" key="1">
    <source>
        <dbReference type="EMBL" id="GAJ00392.1"/>
    </source>
</evidence>
<accession>X1U9W4</accession>
<reference evidence="1" key="1">
    <citation type="journal article" date="2014" name="Front. Microbiol.">
        <title>High frequency of phylogenetically diverse reductive dehalogenase-homologous genes in deep subseafloor sedimentary metagenomes.</title>
        <authorList>
            <person name="Kawai M."/>
            <person name="Futagami T."/>
            <person name="Toyoda A."/>
            <person name="Takaki Y."/>
            <person name="Nishi S."/>
            <person name="Hori S."/>
            <person name="Arai W."/>
            <person name="Tsubouchi T."/>
            <person name="Morono Y."/>
            <person name="Uchiyama I."/>
            <person name="Ito T."/>
            <person name="Fujiyama A."/>
            <person name="Inagaki F."/>
            <person name="Takami H."/>
        </authorList>
    </citation>
    <scope>NUCLEOTIDE SEQUENCE</scope>
    <source>
        <strain evidence="1">Expedition CK06-06</strain>
    </source>
</reference>
<dbReference type="AlphaFoldDB" id="X1U9W4"/>
<gene>
    <name evidence="1" type="ORF">S12H4_37575</name>
</gene>
<proteinExistence type="predicted"/>